<proteinExistence type="predicted"/>
<name>A0A136IL24_9PEZI</name>
<protein>
    <submittedName>
        <fullName evidence="2">Uncharacterized protein</fullName>
    </submittedName>
</protein>
<dbReference type="InParanoid" id="A0A136IL24"/>
<dbReference type="AlphaFoldDB" id="A0A136IL24"/>
<sequence>MAEWDQLGMHPSVILHDHTQGDVRSYVIGNLKSPNRDGGHGTALYGQVAKAKVAQGIISASDGIFLSATILTQHANNTLASTGSFPELDGQILSGKSSRDLYHILWEGLSPSTREQAAQVMAVMLASEDIYTGVRGSEGNTRLIDITLALESVERTVLKPITSWRLAEPMVERSCARIADGLRREWPGFIKISRPERGNDSGDDDSVTVSSASCLEYCHRSVPEFFMDLFNKQDQEQDQEQEQNQEQNQ</sequence>
<dbReference type="EMBL" id="KQ964281">
    <property type="protein sequence ID" value="KXJ85478.1"/>
    <property type="molecule type" value="Genomic_DNA"/>
</dbReference>
<reference evidence="3" key="1">
    <citation type="submission" date="2016-02" db="EMBL/GenBank/DDBJ databases">
        <title>Draft genome sequence of Microdochium bolleyi, a fungal endophyte of beachgrass.</title>
        <authorList>
            <consortium name="DOE Joint Genome Institute"/>
            <person name="David A.S."/>
            <person name="May G."/>
            <person name="Haridas S."/>
            <person name="Lim J."/>
            <person name="Wang M."/>
            <person name="Labutti K."/>
            <person name="Lipzen A."/>
            <person name="Barry K."/>
            <person name="Grigoriev I.V."/>
        </authorList>
    </citation>
    <scope>NUCLEOTIDE SEQUENCE [LARGE SCALE GENOMIC DNA]</scope>
    <source>
        <strain evidence="3">J235TASD1</strain>
    </source>
</reference>
<evidence type="ECO:0000313" key="2">
    <source>
        <dbReference type="EMBL" id="KXJ85478.1"/>
    </source>
</evidence>
<dbReference type="Proteomes" id="UP000070501">
    <property type="component" value="Unassembled WGS sequence"/>
</dbReference>
<evidence type="ECO:0000256" key="1">
    <source>
        <dbReference type="SAM" id="MobiDB-lite"/>
    </source>
</evidence>
<organism evidence="2 3">
    <name type="scientific">Microdochium bolleyi</name>
    <dbReference type="NCBI Taxonomy" id="196109"/>
    <lineage>
        <taxon>Eukaryota</taxon>
        <taxon>Fungi</taxon>
        <taxon>Dikarya</taxon>
        <taxon>Ascomycota</taxon>
        <taxon>Pezizomycotina</taxon>
        <taxon>Sordariomycetes</taxon>
        <taxon>Xylariomycetidae</taxon>
        <taxon>Xylariales</taxon>
        <taxon>Microdochiaceae</taxon>
        <taxon>Microdochium</taxon>
    </lineage>
</organism>
<feature type="non-terminal residue" evidence="2">
    <location>
        <position position="249"/>
    </location>
</feature>
<feature type="region of interest" description="Disordered" evidence="1">
    <location>
        <begin position="230"/>
        <end position="249"/>
    </location>
</feature>
<accession>A0A136IL24</accession>
<evidence type="ECO:0000313" key="3">
    <source>
        <dbReference type="Proteomes" id="UP000070501"/>
    </source>
</evidence>
<keyword evidence="3" id="KW-1185">Reference proteome</keyword>
<gene>
    <name evidence="2" type="ORF">Micbo1qcDRAFT_169408</name>
</gene>